<dbReference type="KEGG" id="mhf:MHF_0506"/>
<dbReference type="AlphaFoldDB" id="F6FHN9"/>
<reference evidence="2 3" key="1">
    <citation type="journal article" date="2011" name="J. Bacteriol.">
        <title>Complete genome sequences of two hemotropic Mycoplasmas, Mycoplasma haemofelis strain Ohio2 and Mycoplasma suis strain Illinois.</title>
        <authorList>
            <person name="Messick J.B."/>
            <person name="Santos A.P."/>
            <person name="Guimaraes A.M."/>
        </authorList>
    </citation>
    <scope>NUCLEOTIDE SEQUENCE [LARGE SCALE GENOMIC DNA]</scope>
    <source>
        <strain evidence="2 3">Ohio2</strain>
    </source>
</reference>
<evidence type="ECO:0000256" key="1">
    <source>
        <dbReference type="SAM" id="MobiDB-lite"/>
    </source>
</evidence>
<gene>
    <name evidence="2" type="ordered locus">MHF_0506</name>
</gene>
<accession>F6FHN9</accession>
<evidence type="ECO:0000313" key="3">
    <source>
        <dbReference type="Proteomes" id="UP000007952"/>
    </source>
</evidence>
<dbReference type="BioCyc" id="MHAE859194:G1GR7-494-MONOMER"/>
<sequence>MTPLAKGAIAAAASGIGATGAYAGSLYLSNKTTIASQLTKDGHVLISSITNKEHSKQQWEAEFESDEQNIKTLIGFNGNGKVLGGTALEEWCSSKLKENYSETHKDLKGIKSYCVVRSITNQLSRKGTSVLTESSGDNTKWSSTYGKRKTTPKKTPRSQIEGLEGTWSQSHEENKDLEKIKAWCNKKSQALFYAHESTYDQVYNWCTEGGAKIEDASTA</sequence>
<feature type="region of interest" description="Disordered" evidence="1">
    <location>
        <begin position="141"/>
        <end position="171"/>
    </location>
</feature>
<protein>
    <submittedName>
        <fullName evidence="2">Uncharacterized protein</fullName>
    </submittedName>
</protein>
<dbReference type="HOGENOM" id="CLU_113690_0_0_14"/>
<dbReference type="EMBL" id="CP002808">
    <property type="protein sequence ID" value="AEG72778.1"/>
    <property type="molecule type" value="Genomic_DNA"/>
</dbReference>
<dbReference type="Proteomes" id="UP000007952">
    <property type="component" value="Chromosome"/>
</dbReference>
<name>F6FHN9_MYCHI</name>
<evidence type="ECO:0000313" key="2">
    <source>
        <dbReference type="EMBL" id="AEG72778.1"/>
    </source>
</evidence>
<feature type="compositionally biased region" description="Basic residues" evidence="1">
    <location>
        <begin position="146"/>
        <end position="156"/>
    </location>
</feature>
<reference key="2">
    <citation type="submission" date="2011-05" db="EMBL/GenBank/DDBJ databases">
        <title>The Genome of Mycoplasma haemofelis Strain Ohio2, a pathogenic hemoplasma of the cat.</title>
        <authorList>
            <person name="Santos A.P."/>
            <person name="Guimaraes A.M.S."/>
            <person name="SanMiguel P.J."/>
            <person name="Martin S.W."/>
            <person name="Messick J.B."/>
        </authorList>
    </citation>
    <scope>NUCLEOTIDE SEQUENCE</scope>
    <source>
        <strain>Ohio2</strain>
    </source>
</reference>
<proteinExistence type="predicted"/>
<dbReference type="STRING" id="859194.MHF_0506"/>
<organism evidence="2 3">
    <name type="scientific">Mycoplasma haemofelis (strain Ohio2)</name>
    <dbReference type="NCBI Taxonomy" id="859194"/>
    <lineage>
        <taxon>Bacteria</taxon>
        <taxon>Bacillati</taxon>
        <taxon>Mycoplasmatota</taxon>
        <taxon>Mollicutes</taxon>
        <taxon>Mycoplasmataceae</taxon>
        <taxon>Mycoplasma</taxon>
    </lineage>
</organism>